<feature type="compositionally biased region" description="Polar residues" evidence="1">
    <location>
        <begin position="1"/>
        <end position="10"/>
    </location>
</feature>
<reference evidence="3 4" key="1">
    <citation type="journal article" date="2014" name="BMC Microbiol.">
        <title>The oxygen-independent metabolism of cyclic monoterpenes in Castellaniella defragrans 65Phen.</title>
        <authorList>
            <person name="Petasch J."/>
            <person name="Disch E.M."/>
            <person name="Markert S."/>
            <person name="Becher D."/>
            <person name="Schweder T."/>
            <person name="Huttel B."/>
            <person name="Reinhardt R."/>
            <person name="Harder J."/>
        </authorList>
    </citation>
    <scope>NUCLEOTIDE SEQUENCE [LARGE SCALE GENOMIC DNA]</scope>
    <source>
        <strain evidence="3">65Phen</strain>
    </source>
</reference>
<feature type="domain" description="Amidohydrolase-related" evidence="2">
    <location>
        <begin position="12"/>
        <end position="93"/>
    </location>
</feature>
<dbReference type="SUPFAM" id="SSF51556">
    <property type="entry name" value="Metallo-dependent hydrolases"/>
    <property type="match status" value="1"/>
</dbReference>
<dbReference type="STRING" id="1437824.BN940_10841"/>
<dbReference type="InterPro" id="IPR032466">
    <property type="entry name" value="Metal_Hydrolase"/>
</dbReference>
<keyword evidence="3" id="KW-0645">Protease</keyword>
<protein>
    <submittedName>
        <fullName evidence="3">Prolidase</fullName>
        <ecNumber evidence="3">3.4.13.9</ecNumber>
    </submittedName>
</protein>
<dbReference type="AlphaFoldDB" id="W8WXZ7"/>
<gene>
    <name evidence="3" type="ORF">BN940_10841</name>
</gene>
<dbReference type="InterPro" id="IPR006680">
    <property type="entry name" value="Amidohydro-rel"/>
</dbReference>
<dbReference type="PANTHER" id="PTHR43135:SF3">
    <property type="entry name" value="ALPHA-D-RIBOSE 1-METHYLPHOSPHONATE 5-TRIPHOSPHATE DIPHOSPHATASE"/>
    <property type="match status" value="1"/>
</dbReference>
<dbReference type="RefSeq" id="WP_043682797.1">
    <property type="nucleotide sequence ID" value="NZ_HG916765.1"/>
</dbReference>
<dbReference type="eggNOG" id="COG1228">
    <property type="taxonomic scope" value="Bacteria"/>
</dbReference>
<keyword evidence="4" id="KW-1185">Reference proteome</keyword>
<accession>W8WXZ7</accession>
<dbReference type="Pfam" id="PF01979">
    <property type="entry name" value="Amidohydro_1"/>
    <property type="match status" value="1"/>
</dbReference>
<proteinExistence type="predicted"/>
<organism evidence="3 4">
    <name type="scientific">Castellaniella defragrans (strain DSM 12143 / CCUG 39792 / 65Phen)</name>
    <name type="common">Alcaligenes defragrans</name>
    <dbReference type="NCBI Taxonomy" id="1437824"/>
    <lineage>
        <taxon>Bacteria</taxon>
        <taxon>Pseudomonadati</taxon>
        <taxon>Pseudomonadota</taxon>
        <taxon>Betaproteobacteria</taxon>
        <taxon>Burkholderiales</taxon>
        <taxon>Alcaligenaceae</taxon>
        <taxon>Castellaniella</taxon>
    </lineage>
</organism>
<dbReference type="HOGENOM" id="CLU_2300723_0_0_4"/>
<dbReference type="InterPro" id="IPR051781">
    <property type="entry name" value="Metallo-dep_Hydrolase"/>
</dbReference>
<sequence>MNLSGVSSTGMAAGGGVSSHYDPIDVAQYSEGELRAAVEAAENWGTYVAVHAYTPRAVQAAVRAGVKLIEHGQLMDEPAARLMAERGVWLSAQAFIDMPG</sequence>
<dbReference type="Gene3D" id="3.20.20.140">
    <property type="entry name" value="Metal-dependent hydrolases"/>
    <property type="match status" value="1"/>
</dbReference>
<dbReference type="GO" id="GO:0102009">
    <property type="term" value="F:proline dipeptidase activity"/>
    <property type="evidence" value="ECO:0007669"/>
    <property type="project" value="UniProtKB-EC"/>
</dbReference>
<dbReference type="PANTHER" id="PTHR43135">
    <property type="entry name" value="ALPHA-D-RIBOSE 1-METHYLPHOSPHONATE 5-TRIPHOSPHATE DIPHOSPHATASE"/>
    <property type="match status" value="1"/>
</dbReference>
<evidence type="ECO:0000313" key="3">
    <source>
        <dbReference type="EMBL" id="CDM24628.1"/>
    </source>
</evidence>
<evidence type="ECO:0000256" key="1">
    <source>
        <dbReference type="SAM" id="MobiDB-lite"/>
    </source>
</evidence>
<keyword evidence="3" id="KW-0378">Hydrolase</keyword>
<evidence type="ECO:0000259" key="2">
    <source>
        <dbReference type="Pfam" id="PF01979"/>
    </source>
</evidence>
<dbReference type="PATRIC" id="fig|1437824.5.peg.2147"/>
<keyword evidence="3" id="KW-0224">Dipeptidase</keyword>
<evidence type="ECO:0000313" key="4">
    <source>
        <dbReference type="Proteomes" id="UP000019805"/>
    </source>
</evidence>
<feature type="region of interest" description="Disordered" evidence="1">
    <location>
        <begin position="1"/>
        <end position="21"/>
    </location>
</feature>
<dbReference type="EMBL" id="HG916765">
    <property type="protein sequence ID" value="CDM24628.1"/>
    <property type="molecule type" value="Genomic_DNA"/>
</dbReference>
<dbReference type="EC" id="3.4.13.9" evidence="3"/>
<name>W8WXZ7_CASD6</name>
<dbReference type="Proteomes" id="UP000019805">
    <property type="component" value="Chromosome"/>
</dbReference>
<dbReference type="KEGG" id="cdn:BN940_10841"/>